<dbReference type="PIRSF" id="PIRSF000185">
    <property type="entry name" value="Glu_DH"/>
    <property type="match status" value="1"/>
</dbReference>
<dbReference type="InterPro" id="IPR033524">
    <property type="entry name" value="Glu/Leu/Phe/Val_DH_AS"/>
</dbReference>
<sequence length="456" mass="50614">MSLNYDHEVQIKRDLIKKLYGQRADYDKIESCFNNLAVPERVVIFKIVWEDDSGRMRINTGYRVQHNSALGPYKGGLRFSSDVTLDTFKSLAFEQTFKNSITGLPMGGAKGGSDFSPIGKSESEIRRFCYAFTDELYKHIGPDVDVPAGDIGVGGREIGYIFGRYKQLTMRHDGALTGKNVYGSLLRPEATGYGLLYFVMNHMKYLENKKGISNQITDLSGKTVLISGSGNVAIHAIKKAIHLKAKVLTASDITGVVYAPDGINESLFNVLYELYENRKLLNSYSEYSKHGAVFVPMDVIKTGKNLWNSIDSIIDPSVRVDIALTCATQHEISADSMTALLKRGVSTVAEGSNFGLEDGAVKVCRENKISYIPGKLSNSGGVMCSHLEMQQNAIKHSWTEDEVDEKLSQYISKAYASCRRKADELNIEFDMAVFVVGFERLMDASIKLGYTIVSRL</sequence>
<accession>A0A5K0U6T6</accession>
<dbReference type="Pfam" id="PF00208">
    <property type="entry name" value="ELFV_dehydrog"/>
    <property type="match status" value="1"/>
</dbReference>
<organism evidence="5 6">
    <name type="scientific">Yasminevirus sp. GU-2018</name>
    <dbReference type="NCBI Taxonomy" id="2420051"/>
    <lineage>
        <taxon>Viruses</taxon>
        <taxon>Varidnaviria</taxon>
        <taxon>Bamfordvirae</taxon>
        <taxon>Nucleocytoviricota</taxon>
        <taxon>Megaviricetes</taxon>
        <taxon>Imitervirales</taxon>
        <taxon>Mimiviridae</taxon>
        <taxon>Klosneuvirinae</taxon>
        <taxon>Yasminevirus</taxon>
        <taxon>Yasminevirus saudimassiliense</taxon>
    </lineage>
</organism>
<comment type="subunit">
    <text evidence="2">Homohexamer.</text>
</comment>
<dbReference type="GO" id="GO:0004354">
    <property type="term" value="F:glutamate dehydrogenase (NADP+) activity"/>
    <property type="evidence" value="ECO:0007669"/>
    <property type="project" value="TreeGrafter"/>
</dbReference>
<dbReference type="GO" id="GO:0006537">
    <property type="term" value="P:glutamate biosynthetic process"/>
    <property type="evidence" value="ECO:0007669"/>
    <property type="project" value="TreeGrafter"/>
</dbReference>
<dbReference type="InterPro" id="IPR014362">
    <property type="entry name" value="Glu_DH"/>
</dbReference>
<keyword evidence="6" id="KW-1185">Reference proteome</keyword>
<dbReference type="EMBL" id="UPSH01000001">
    <property type="protein sequence ID" value="VBB17638.1"/>
    <property type="molecule type" value="Genomic_DNA"/>
</dbReference>
<dbReference type="SUPFAM" id="SSF51735">
    <property type="entry name" value="NAD(P)-binding Rossmann-fold domains"/>
    <property type="match status" value="1"/>
</dbReference>
<dbReference type="InterPro" id="IPR006096">
    <property type="entry name" value="Glu/Leu/Phe/Val/Trp_DH_C"/>
</dbReference>
<dbReference type="InterPro" id="IPR006095">
    <property type="entry name" value="Glu/Leu/Phe/Val/Trp_DH"/>
</dbReference>
<dbReference type="InterPro" id="IPR046346">
    <property type="entry name" value="Aminoacid_DH-like_N_sf"/>
</dbReference>
<dbReference type="Gene3D" id="3.40.50.10860">
    <property type="entry name" value="Leucine Dehydrogenase, chain A, domain 1"/>
    <property type="match status" value="1"/>
</dbReference>
<dbReference type="Gene3D" id="1.10.285.10">
    <property type="entry name" value="Glutamate Dehydrogenase, chain A, domain 3"/>
    <property type="match status" value="1"/>
</dbReference>
<comment type="caution">
    <text evidence="5">The sequence shown here is derived from an EMBL/GenBank/DDBJ whole genome shotgun (WGS) entry which is preliminary data.</text>
</comment>
<evidence type="ECO:0000256" key="1">
    <source>
        <dbReference type="ARBA" id="ARBA00006382"/>
    </source>
</evidence>
<dbReference type="SUPFAM" id="SSF53223">
    <property type="entry name" value="Aminoacid dehydrogenase-like, N-terminal domain"/>
    <property type="match status" value="1"/>
</dbReference>
<proteinExistence type="inferred from homology"/>
<dbReference type="SMART" id="SM00839">
    <property type="entry name" value="ELFV_dehydrog"/>
    <property type="match status" value="1"/>
</dbReference>
<dbReference type="Proteomes" id="UP000594342">
    <property type="component" value="Unassembled WGS sequence"/>
</dbReference>
<dbReference type="PRINTS" id="PR00082">
    <property type="entry name" value="GLFDHDRGNASE"/>
</dbReference>
<evidence type="ECO:0000259" key="4">
    <source>
        <dbReference type="SMART" id="SM00839"/>
    </source>
</evidence>
<evidence type="ECO:0000256" key="2">
    <source>
        <dbReference type="ARBA" id="ARBA00011643"/>
    </source>
</evidence>
<dbReference type="InterPro" id="IPR036291">
    <property type="entry name" value="NAD(P)-bd_dom_sf"/>
</dbReference>
<dbReference type="Gene3D" id="3.40.50.720">
    <property type="entry name" value="NAD(P)-binding Rossmann-like Domain"/>
    <property type="match status" value="1"/>
</dbReference>
<gene>
    <name evidence="5" type="ORF">YASMINEVIRUS_101</name>
</gene>
<comment type="similarity">
    <text evidence="1">Belongs to the Glu/Leu/Phe/Val dehydrogenases family.</text>
</comment>
<dbReference type="PANTHER" id="PTHR43571">
    <property type="entry name" value="NADP-SPECIFIC GLUTAMATE DEHYDROGENASE 1-RELATED"/>
    <property type="match status" value="1"/>
</dbReference>
<feature type="domain" description="Glutamate/phenylalanine/leucine/valine/L-tryptophan dehydrogenase C-terminal" evidence="4">
    <location>
        <begin position="184"/>
        <end position="449"/>
    </location>
</feature>
<dbReference type="FunFam" id="3.40.50.10860:FF:000002">
    <property type="entry name" value="Glutamate dehydrogenase"/>
    <property type="match status" value="1"/>
</dbReference>
<dbReference type="InterPro" id="IPR050724">
    <property type="entry name" value="Glu_Leu_Phe_Val_DH"/>
</dbReference>
<name>A0A5K0U6T6_9VIRU</name>
<dbReference type="InterPro" id="IPR006097">
    <property type="entry name" value="Glu/Leu/Phe/Val/Trp_DH_dimer"/>
</dbReference>
<evidence type="ECO:0000256" key="3">
    <source>
        <dbReference type="ARBA" id="ARBA00023002"/>
    </source>
</evidence>
<keyword evidence="3" id="KW-0560">Oxidoreductase</keyword>
<evidence type="ECO:0000313" key="5">
    <source>
        <dbReference type="EMBL" id="VBB17638.1"/>
    </source>
</evidence>
<dbReference type="PROSITE" id="PS00074">
    <property type="entry name" value="GLFV_DEHYDROGENASE"/>
    <property type="match status" value="1"/>
</dbReference>
<dbReference type="Pfam" id="PF02812">
    <property type="entry name" value="ELFV_dehydrog_N"/>
    <property type="match status" value="1"/>
</dbReference>
<dbReference type="PANTHER" id="PTHR43571:SF1">
    <property type="entry name" value="NADP-SPECIFIC GLUTAMATE DEHYDROGENASE 1-RELATED"/>
    <property type="match status" value="1"/>
</dbReference>
<evidence type="ECO:0000313" key="6">
    <source>
        <dbReference type="Proteomes" id="UP000594342"/>
    </source>
</evidence>
<protein>
    <submittedName>
        <fullName evidence="5">NAD-specific glutamate dehydrogenase</fullName>
    </submittedName>
</protein>
<reference evidence="5 6" key="1">
    <citation type="submission" date="2018-10" db="EMBL/GenBank/DDBJ databases">
        <authorList>
            <consortium name="IHU Genomes"/>
        </authorList>
    </citation>
    <scope>NUCLEOTIDE SEQUENCE [LARGE SCALE GENOMIC DNA]</scope>
    <source>
        <strain evidence="5 6">A1</strain>
    </source>
</reference>